<dbReference type="InterPro" id="IPR011712">
    <property type="entry name" value="Sig_transdc_His_kin_sub3_dim/P"/>
</dbReference>
<dbReference type="Pfam" id="PF07730">
    <property type="entry name" value="HisKA_3"/>
    <property type="match status" value="1"/>
</dbReference>
<dbReference type="InterPro" id="IPR036890">
    <property type="entry name" value="HATPase_C_sf"/>
</dbReference>
<evidence type="ECO:0000256" key="9">
    <source>
        <dbReference type="PROSITE-ProRule" id="PRU00339"/>
    </source>
</evidence>
<dbReference type="RefSeq" id="WP_386096008.1">
    <property type="nucleotide sequence ID" value="NZ_JBHUOZ010000001.1"/>
</dbReference>
<dbReference type="GO" id="GO:0005524">
    <property type="term" value="F:ATP binding"/>
    <property type="evidence" value="ECO:0007669"/>
    <property type="project" value="UniProtKB-KW"/>
</dbReference>
<dbReference type="Gene3D" id="3.30.565.10">
    <property type="entry name" value="Histidine kinase-like ATPase, C-terminal domain"/>
    <property type="match status" value="1"/>
</dbReference>
<dbReference type="PROSITE" id="PS50005">
    <property type="entry name" value="TPR"/>
    <property type="match status" value="2"/>
</dbReference>
<dbReference type="PROSITE" id="PS50109">
    <property type="entry name" value="HIS_KIN"/>
    <property type="match status" value="1"/>
</dbReference>
<comment type="catalytic activity">
    <reaction evidence="1">
        <text>ATP + protein L-histidine = ADP + protein N-phospho-L-histidine.</text>
        <dbReference type="EC" id="2.7.13.3"/>
    </reaction>
</comment>
<evidence type="ECO:0000259" key="11">
    <source>
        <dbReference type="PROSITE" id="PS50109"/>
    </source>
</evidence>
<dbReference type="InterPro" id="IPR011990">
    <property type="entry name" value="TPR-like_helical_dom_sf"/>
</dbReference>
<dbReference type="EC" id="2.7.13.3" evidence="2"/>
<evidence type="ECO:0000256" key="4">
    <source>
        <dbReference type="ARBA" id="ARBA00022679"/>
    </source>
</evidence>
<feature type="domain" description="Histidine kinase" evidence="11">
    <location>
        <begin position="555"/>
        <end position="640"/>
    </location>
</feature>
<keyword evidence="13" id="KW-1185">Reference proteome</keyword>
<keyword evidence="10" id="KW-0472">Membrane</keyword>
<dbReference type="SUPFAM" id="SSF48452">
    <property type="entry name" value="TPR-like"/>
    <property type="match status" value="2"/>
</dbReference>
<dbReference type="PANTHER" id="PTHR24421">
    <property type="entry name" value="NITRATE/NITRITE SENSOR PROTEIN NARX-RELATED"/>
    <property type="match status" value="1"/>
</dbReference>
<reference evidence="13" key="1">
    <citation type="journal article" date="2019" name="Int. J. Syst. Evol. Microbiol.">
        <title>The Global Catalogue of Microorganisms (GCM) 10K type strain sequencing project: providing services to taxonomists for standard genome sequencing and annotation.</title>
        <authorList>
            <consortium name="The Broad Institute Genomics Platform"/>
            <consortium name="The Broad Institute Genome Sequencing Center for Infectious Disease"/>
            <person name="Wu L."/>
            <person name="Ma J."/>
        </authorList>
    </citation>
    <scope>NUCLEOTIDE SEQUENCE [LARGE SCALE GENOMIC DNA]</scope>
    <source>
        <strain evidence="13">KCTC 23299</strain>
    </source>
</reference>
<dbReference type="Pfam" id="PF02518">
    <property type="entry name" value="HATPase_c"/>
    <property type="match status" value="1"/>
</dbReference>
<dbReference type="Proteomes" id="UP001597511">
    <property type="component" value="Unassembled WGS sequence"/>
</dbReference>
<protein>
    <recommendedName>
        <fullName evidence="2">histidine kinase</fullName>
        <ecNumber evidence="2">2.7.13.3</ecNumber>
    </recommendedName>
</protein>
<keyword evidence="10" id="KW-0812">Transmembrane</keyword>
<keyword evidence="9" id="KW-0802">TPR repeat</keyword>
<proteinExistence type="predicted"/>
<feature type="repeat" description="TPR" evidence="9">
    <location>
        <begin position="248"/>
        <end position="281"/>
    </location>
</feature>
<evidence type="ECO:0000256" key="2">
    <source>
        <dbReference type="ARBA" id="ARBA00012438"/>
    </source>
</evidence>
<dbReference type="InterPro" id="IPR003594">
    <property type="entry name" value="HATPase_dom"/>
</dbReference>
<dbReference type="SMART" id="SM00387">
    <property type="entry name" value="HATPase_c"/>
    <property type="match status" value="1"/>
</dbReference>
<evidence type="ECO:0000256" key="3">
    <source>
        <dbReference type="ARBA" id="ARBA00022553"/>
    </source>
</evidence>
<evidence type="ECO:0000256" key="6">
    <source>
        <dbReference type="ARBA" id="ARBA00022777"/>
    </source>
</evidence>
<keyword evidence="5" id="KW-0547">Nucleotide-binding</keyword>
<keyword evidence="8" id="KW-0902">Two-component regulatory system</keyword>
<keyword evidence="6" id="KW-0418">Kinase</keyword>
<dbReference type="CDD" id="cd16917">
    <property type="entry name" value="HATPase_UhpB-NarQ-NarX-like"/>
    <property type="match status" value="1"/>
</dbReference>
<accession>A0ABW6A1E3</accession>
<dbReference type="PANTHER" id="PTHR24421:SF10">
    <property type="entry name" value="NITRATE_NITRITE SENSOR PROTEIN NARQ"/>
    <property type="match status" value="1"/>
</dbReference>
<keyword evidence="7 12" id="KW-0067">ATP-binding</keyword>
<feature type="transmembrane region" description="Helical" evidence="10">
    <location>
        <begin position="399"/>
        <end position="419"/>
    </location>
</feature>
<evidence type="ECO:0000256" key="5">
    <source>
        <dbReference type="ARBA" id="ARBA00022741"/>
    </source>
</evidence>
<feature type="repeat" description="TPR" evidence="9">
    <location>
        <begin position="163"/>
        <end position="196"/>
    </location>
</feature>
<dbReference type="InterPro" id="IPR019734">
    <property type="entry name" value="TPR_rpt"/>
</dbReference>
<dbReference type="InterPro" id="IPR005467">
    <property type="entry name" value="His_kinase_dom"/>
</dbReference>
<sequence>MEIKSLLFIVYIGLFTQKAIAQTPAIDSLQQLVSRENNPEKKVFLLYEIVNLQSEQDTGIAYHTLRAARTMAKDTRYLQAFDPFYEAQIIWMSDSAKTKQLYQQAIELLKDYKTPKALQITARAWHNYGIFLQVSGRQDEFTNILLNKVIPAFKQIDDRVSVASAYNAVGTVYSNKEDYQTALTYFKQAIEYVQGNEASIKRSMVLADANISSARCVFYLNKDLPEMYTYLERSRPYLEQVGDPVYYADYYVNLGRYYEAQAKYEQALSQFDKGLDYAEKSPTTVIFKVMLTYEKANVLMQLKQYNEARAILDHLLAKNASDFTLDNRAKTLQLRAEIEAGMGNYAAAYQSLKLGGEMSDSLHKLQEKAKITEIKLKYNDSEQENKILKLENVNRRNHFFMMLIGLFLYLSGIIFYIFLRHRKKRNLQQLKLLASEKEIEVKNALIYGEEQERKRLARELHDGLGGTFAGIKLKLEIAVKKMDIHDISTCVGLLDNAINEFRHTTHRLVPEHLRNKGLENNVKDFCDSFRASGIEFRFYFKGLNLLHSDEKELIIFRIIQELVTNAVKHSKAQHILLNCILENRLLLLTVEDDGIGFDPVIEKKGMGLQNIKSRINMLNGTMHIDSEKDKGTVINIEIAL</sequence>
<evidence type="ECO:0000313" key="13">
    <source>
        <dbReference type="Proteomes" id="UP001597511"/>
    </source>
</evidence>
<dbReference type="EMBL" id="JBHUOZ010000001">
    <property type="protein sequence ID" value="MFD2919125.1"/>
    <property type="molecule type" value="Genomic_DNA"/>
</dbReference>
<keyword evidence="10" id="KW-1133">Transmembrane helix</keyword>
<dbReference type="SUPFAM" id="SSF55874">
    <property type="entry name" value="ATPase domain of HSP90 chaperone/DNA topoisomerase II/histidine kinase"/>
    <property type="match status" value="1"/>
</dbReference>
<dbReference type="InterPro" id="IPR050482">
    <property type="entry name" value="Sensor_HK_TwoCompSys"/>
</dbReference>
<dbReference type="Gene3D" id="1.20.5.1930">
    <property type="match status" value="1"/>
</dbReference>
<name>A0ABW6A1E3_9BACT</name>
<evidence type="ECO:0000256" key="8">
    <source>
        <dbReference type="ARBA" id="ARBA00023012"/>
    </source>
</evidence>
<comment type="caution">
    <text evidence="12">The sequence shown here is derived from an EMBL/GenBank/DDBJ whole genome shotgun (WGS) entry which is preliminary data.</text>
</comment>
<keyword evidence="4" id="KW-0808">Transferase</keyword>
<evidence type="ECO:0000256" key="10">
    <source>
        <dbReference type="SAM" id="Phobius"/>
    </source>
</evidence>
<evidence type="ECO:0000313" key="12">
    <source>
        <dbReference type="EMBL" id="MFD2919125.1"/>
    </source>
</evidence>
<dbReference type="SMART" id="SM00028">
    <property type="entry name" value="TPR"/>
    <property type="match status" value="4"/>
</dbReference>
<dbReference type="PROSITE" id="PS50293">
    <property type="entry name" value="TPR_REGION"/>
    <property type="match status" value="1"/>
</dbReference>
<evidence type="ECO:0000256" key="1">
    <source>
        <dbReference type="ARBA" id="ARBA00000085"/>
    </source>
</evidence>
<keyword evidence="3" id="KW-0597">Phosphoprotein</keyword>
<dbReference type="Pfam" id="PF13181">
    <property type="entry name" value="TPR_8"/>
    <property type="match status" value="2"/>
</dbReference>
<dbReference type="Gene3D" id="1.25.40.10">
    <property type="entry name" value="Tetratricopeptide repeat domain"/>
    <property type="match status" value="2"/>
</dbReference>
<evidence type="ECO:0000256" key="7">
    <source>
        <dbReference type="ARBA" id="ARBA00022840"/>
    </source>
</evidence>
<gene>
    <name evidence="12" type="ORF">ACFS6H_05325</name>
</gene>
<organism evidence="12 13">
    <name type="scientific">Terrimonas rubra</name>
    <dbReference type="NCBI Taxonomy" id="1035890"/>
    <lineage>
        <taxon>Bacteria</taxon>
        <taxon>Pseudomonadati</taxon>
        <taxon>Bacteroidota</taxon>
        <taxon>Chitinophagia</taxon>
        <taxon>Chitinophagales</taxon>
        <taxon>Chitinophagaceae</taxon>
        <taxon>Terrimonas</taxon>
    </lineage>
</organism>